<dbReference type="RefSeq" id="WP_014559668.1">
    <property type="nucleotide sequence ID" value="NC_017464.1"/>
</dbReference>
<reference evidence="5 6" key="1">
    <citation type="journal article" date="2012" name="Front. Microbiol.">
        <title>Complete genome of Ignavibacterium album, a metabolically versatile, flagellated, facultative anaerobe from the phylum Chlorobi.</title>
        <authorList>
            <person name="Liu Z."/>
            <person name="Frigaard N.-U."/>
            <person name="Vogl K."/>
            <person name="Iino T."/>
            <person name="Ohkuma M."/>
            <person name="Overmann J."/>
            <person name="Bryant D.A."/>
        </authorList>
    </citation>
    <scope>NUCLEOTIDE SEQUENCE [LARGE SCALE GENOMIC DNA]</scope>
    <source>
        <strain evidence="6">DSM 19864 / JCM 16511 / NBRC 101810 / Mat9-16</strain>
    </source>
</reference>
<dbReference type="eggNOG" id="COG1145">
    <property type="taxonomic scope" value="Bacteria"/>
</dbReference>
<dbReference type="Pfam" id="PF13237">
    <property type="entry name" value="Fer4_10"/>
    <property type="match status" value="1"/>
</dbReference>
<dbReference type="STRING" id="945713.IALB_0800"/>
<name>I0AHQ5_IGNAJ</name>
<dbReference type="InterPro" id="IPR017896">
    <property type="entry name" value="4Fe4S_Fe-S-bd"/>
</dbReference>
<evidence type="ECO:0000256" key="1">
    <source>
        <dbReference type="ARBA" id="ARBA00022630"/>
    </source>
</evidence>
<dbReference type="HOGENOM" id="CLU_635990_0_0_10"/>
<keyword evidence="3" id="KW-0472">Membrane</keyword>
<proteinExistence type="predicted"/>
<dbReference type="SUPFAM" id="SSF54862">
    <property type="entry name" value="4Fe-4S ferredoxins"/>
    <property type="match status" value="1"/>
</dbReference>
<dbReference type="Gene3D" id="3.50.50.60">
    <property type="entry name" value="FAD/NAD(P)-binding domain"/>
    <property type="match status" value="2"/>
</dbReference>
<feature type="domain" description="4Fe-4S ferredoxin-type" evidence="4">
    <location>
        <begin position="54"/>
        <end position="84"/>
    </location>
</feature>
<dbReference type="Gene3D" id="3.30.70.20">
    <property type="match status" value="1"/>
</dbReference>
<sequence>MEQFIENLIAYALVFSLAIVIIFIYLRKNKRQSYQNYAKLRRAKETGLHEPVSLHPVVNPDICIGSGACIKACPEKDILGLLNGKATTINASRCVGHGACFHACPVQAITLCIGTEKRGVELPHISKEFETNIPGVYIAGELGGMGLIKNAVEQGKQAVEFFARKLKRSPKAKYDIIIVGAGPAGISASLTAAKNNLKFLTLEQDTIGGTVMSFPRSKIVMTSPMDLPLWGKVKLFQTNKSELIDLWRNVLEKNKIKINEEEKVERIEKIDDYFIVTTNHDQYTSNGVLLAIGRRGSPRKLGVPGENKGKVYYRLLEPELIHNQNILVVGGGDSAVESAMLLADESNKVTLSYRGENFSRIKPLNYERIHQYIKKKKVTVIFNSVVKEIFDNEVELLVGAEQNLMKLKNDLVYVFAGGILPITFLESIGIKITKKFGEAILKHD</sequence>
<dbReference type="PANTHER" id="PTHR48105">
    <property type="entry name" value="THIOREDOXIN REDUCTASE 1-RELATED-RELATED"/>
    <property type="match status" value="1"/>
</dbReference>
<keyword evidence="3" id="KW-1133">Transmembrane helix</keyword>
<dbReference type="PATRIC" id="fig|945713.3.peg.802"/>
<gene>
    <name evidence="5" type="ordered locus">IALB_0800</name>
</gene>
<dbReference type="KEGG" id="ial:IALB_0800"/>
<dbReference type="InterPro" id="IPR050097">
    <property type="entry name" value="Ferredoxin-NADP_redctase_2"/>
</dbReference>
<accession>I0AHQ5</accession>
<evidence type="ECO:0000256" key="3">
    <source>
        <dbReference type="SAM" id="Phobius"/>
    </source>
</evidence>
<organism evidence="5 6">
    <name type="scientific">Ignavibacterium album (strain DSM 19864 / JCM 16511 / NBRC 101810 / Mat9-16)</name>
    <dbReference type="NCBI Taxonomy" id="945713"/>
    <lineage>
        <taxon>Bacteria</taxon>
        <taxon>Pseudomonadati</taxon>
        <taxon>Ignavibacteriota</taxon>
        <taxon>Ignavibacteria</taxon>
        <taxon>Ignavibacteriales</taxon>
        <taxon>Ignavibacteriaceae</taxon>
        <taxon>Ignavibacterium</taxon>
    </lineage>
</organism>
<feature type="transmembrane region" description="Helical" evidence="3">
    <location>
        <begin position="6"/>
        <end position="26"/>
    </location>
</feature>
<dbReference type="PRINTS" id="PR00469">
    <property type="entry name" value="PNDRDTASEII"/>
</dbReference>
<feature type="domain" description="4Fe-4S ferredoxin-type" evidence="4">
    <location>
        <begin position="85"/>
        <end position="114"/>
    </location>
</feature>
<keyword evidence="2" id="KW-0560">Oxidoreductase</keyword>
<dbReference type="PRINTS" id="PR00368">
    <property type="entry name" value="FADPNR"/>
</dbReference>
<dbReference type="eggNOG" id="COG0492">
    <property type="taxonomic scope" value="Bacteria"/>
</dbReference>
<keyword evidence="1" id="KW-0285">Flavoprotein</keyword>
<dbReference type="InterPro" id="IPR036188">
    <property type="entry name" value="FAD/NAD-bd_sf"/>
</dbReference>
<protein>
    <submittedName>
        <fullName evidence="5">Thioredoxin reductase</fullName>
    </submittedName>
</protein>
<dbReference type="EMBL" id="CP003418">
    <property type="protein sequence ID" value="AFH48512.1"/>
    <property type="molecule type" value="Genomic_DNA"/>
</dbReference>
<dbReference type="Pfam" id="PF13738">
    <property type="entry name" value="Pyr_redox_3"/>
    <property type="match status" value="1"/>
</dbReference>
<dbReference type="OrthoDB" id="9813995at2"/>
<dbReference type="AlphaFoldDB" id="I0AHQ5"/>
<keyword evidence="6" id="KW-1185">Reference proteome</keyword>
<evidence type="ECO:0000259" key="4">
    <source>
        <dbReference type="PROSITE" id="PS51379"/>
    </source>
</evidence>
<dbReference type="PROSITE" id="PS51379">
    <property type="entry name" value="4FE4S_FER_2"/>
    <property type="match status" value="2"/>
</dbReference>
<dbReference type="Proteomes" id="UP000007394">
    <property type="component" value="Chromosome"/>
</dbReference>
<dbReference type="SUPFAM" id="SSF51905">
    <property type="entry name" value="FAD/NAD(P)-binding domain"/>
    <property type="match status" value="1"/>
</dbReference>
<keyword evidence="3" id="KW-0812">Transmembrane</keyword>
<evidence type="ECO:0000313" key="5">
    <source>
        <dbReference type="EMBL" id="AFH48512.1"/>
    </source>
</evidence>
<evidence type="ECO:0000313" key="6">
    <source>
        <dbReference type="Proteomes" id="UP000007394"/>
    </source>
</evidence>
<dbReference type="GO" id="GO:0016491">
    <property type="term" value="F:oxidoreductase activity"/>
    <property type="evidence" value="ECO:0007669"/>
    <property type="project" value="UniProtKB-KW"/>
</dbReference>
<evidence type="ECO:0000256" key="2">
    <source>
        <dbReference type="ARBA" id="ARBA00023002"/>
    </source>
</evidence>